<dbReference type="InterPro" id="IPR036955">
    <property type="entry name" value="AP2/ERF_dom_sf"/>
</dbReference>
<dbReference type="PANTHER" id="PTHR31190">
    <property type="entry name" value="DNA-BINDING DOMAIN"/>
    <property type="match status" value="1"/>
</dbReference>
<feature type="compositionally biased region" description="Polar residues" evidence="7">
    <location>
        <begin position="358"/>
        <end position="383"/>
    </location>
</feature>
<dbReference type="InterPro" id="IPR044808">
    <property type="entry name" value="ERF_plant"/>
</dbReference>
<feature type="region of interest" description="Disordered" evidence="7">
    <location>
        <begin position="327"/>
        <end position="383"/>
    </location>
</feature>
<evidence type="ECO:0000256" key="4">
    <source>
        <dbReference type="ARBA" id="ARBA00023125"/>
    </source>
</evidence>
<dbReference type="SUPFAM" id="SSF54171">
    <property type="entry name" value="DNA-binding domain"/>
    <property type="match status" value="1"/>
</dbReference>
<evidence type="ECO:0000256" key="2">
    <source>
        <dbReference type="ARBA" id="ARBA00022821"/>
    </source>
</evidence>
<evidence type="ECO:0000313" key="9">
    <source>
        <dbReference type="EMBL" id="MPA51020.1"/>
    </source>
</evidence>
<dbReference type="GO" id="GO:0005634">
    <property type="term" value="C:nucleus"/>
    <property type="evidence" value="ECO:0007669"/>
    <property type="project" value="UniProtKB-SubCell"/>
</dbReference>
<dbReference type="InterPro" id="IPR016177">
    <property type="entry name" value="DNA-bd_dom_sf"/>
</dbReference>
<evidence type="ECO:0000256" key="6">
    <source>
        <dbReference type="ARBA" id="ARBA00023242"/>
    </source>
</evidence>
<reference evidence="9" key="1">
    <citation type="submission" date="2019-08" db="EMBL/GenBank/DDBJ databases">
        <title>Reference gene set and small RNA set construction with multiple tissues from Davidia involucrata Baill.</title>
        <authorList>
            <person name="Yang H."/>
            <person name="Zhou C."/>
            <person name="Li G."/>
            <person name="Wang J."/>
            <person name="Gao P."/>
            <person name="Wang M."/>
            <person name="Wang R."/>
            <person name="Zhao Y."/>
        </authorList>
    </citation>
    <scope>NUCLEOTIDE SEQUENCE</scope>
    <source>
        <tissue evidence="9">Mixed with DoveR01_LX</tissue>
    </source>
</reference>
<dbReference type="Pfam" id="PF00847">
    <property type="entry name" value="AP2"/>
    <property type="match status" value="1"/>
</dbReference>
<protein>
    <recommendedName>
        <fullName evidence="8">AP2/ERF domain-containing protein</fullName>
    </recommendedName>
</protein>
<dbReference type="InterPro" id="IPR001471">
    <property type="entry name" value="AP2/ERF_dom"/>
</dbReference>
<feature type="region of interest" description="Disordered" evidence="7">
    <location>
        <begin position="137"/>
        <end position="156"/>
    </location>
</feature>
<dbReference type="GO" id="GO:0003677">
    <property type="term" value="F:DNA binding"/>
    <property type="evidence" value="ECO:0007669"/>
    <property type="project" value="UniProtKB-KW"/>
</dbReference>
<evidence type="ECO:0000256" key="3">
    <source>
        <dbReference type="ARBA" id="ARBA00023015"/>
    </source>
</evidence>
<feature type="domain" description="AP2/ERF" evidence="8">
    <location>
        <begin position="178"/>
        <end position="235"/>
    </location>
</feature>
<evidence type="ECO:0000256" key="7">
    <source>
        <dbReference type="SAM" id="MobiDB-lite"/>
    </source>
</evidence>
<dbReference type="GO" id="GO:0006952">
    <property type="term" value="P:defense response"/>
    <property type="evidence" value="ECO:0007669"/>
    <property type="project" value="UniProtKB-KW"/>
</dbReference>
<dbReference type="SMART" id="SM00380">
    <property type="entry name" value="AP2"/>
    <property type="match status" value="1"/>
</dbReference>
<evidence type="ECO:0000259" key="8">
    <source>
        <dbReference type="PROSITE" id="PS51032"/>
    </source>
</evidence>
<sequence length="383" mass="41081">MCVVTVATSRKSGKGVRPPMRGEGIRERDGVVMLESAMAPMISGYSREREMSAMVSALTRVVAGEVTDEDLVNHEVDIGGGGTTVTSTTCGASSSSSLWGTVGEKRGREEKGGGQFSESVSRVCRAYGDISLGGSSSSLRVTEGSSTRTSSSTPTETVYAYTPTYDNRESCEGEPRRKYRGVRQRPWGKWAAEIRDPYKAARVWLGTYDTAEAAARAYDEAALKFRGNKAKLNFPENVTLRSSSPGSPATQLAISDSPNTLLAVSTSAEPIVHSQPSYHHLQSYEGHRDYMNYYSQLLVNSGEFQSQPMSLLDQMLLPSSSSSSLGYSTVPSSSSSSSPPPSFPLFLPPQLPIQFSQATGQSSDADFPVTSWSDSGYQPSSSG</sequence>
<dbReference type="GO" id="GO:0009873">
    <property type="term" value="P:ethylene-activated signaling pathway"/>
    <property type="evidence" value="ECO:0007669"/>
    <property type="project" value="InterPro"/>
</dbReference>
<evidence type="ECO:0000256" key="1">
    <source>
        <dbReference type="ARBA" id="ARBA00004123"/>
    </source>
</evidence>
<keyword evidence="3" id="KW-0805">Transcription regulation</keyword>
<keyword evidence="4" id="KW-0238">DNA-binding</keyword>
<dbReference type="CDD" id="cd00018">
    <property type="entry name" value="AP2"/>
    <property type="match status" value="1"/>
</dbReference>
<keyword evidence="5" id="KW-0804">Transcription</keyword>
<feature type="compositionally biased region" description="Low complexity" evidence="7">
    <location>
        <begin position="84"/>
        <end position="101"/>
    </location>
</feature>
<dbReference type="EMBL" id="GHES01020461">
    <property type="protein sequence ID" value="MPA51020.1"/>
    <property type="molecule type" value="Transcribed_RNA"/>
</dbReference>
<evidence type="ECO:0000256" key="5">
    <source>
        <dbReference type="ARBA" id="ARBA00023163"/>
    </source>
</evidence>
<keyword evidence="2" id="KW-0611">Plant defense</keyword>
<gene>
    <name evidence="9" type="ORF">Din_020461</name>
</gene>
<feature type="compositionally biased region" description="Basic and acidic residues" evidence="7">
    <location>
        <begin position="103"/>
        <end position="112"/>
    </location>
</feature>
<comment type="subcellular location">
    <subcellularLocation>
        <location evidence="1">Nucleus</location>
    </subcellularLocation>
</comment>
<feature type="compositionally biased region" description="Pro residues" evidence="7">
    <location>
        <begin position="338"/>
        <end position="351"/>
    </location>
</feature>
<dbReference type="GO" id="GO:0003700">
    <property type="term" value="F:DNA-binding transcription factor activity"/>
    <property type="evidence" value="ECO:0007669"/>
    <property type="project" value="InterPro"/>
</dbReference>
<dbReference type="PRINTS" id="PR00367">
    <property type="entry name" value="ETHRSPELEMNT"/>
</dbReference>
<feature type="compositionally biased region" description="Low complexity" evidence="7">
    <location>
        <begin position="327"/>
        <end position="337"/>
    </location>
</feature>
<name>A0A5B7A2J3_DAVIN</name>
<dbReference type="Gene3D" id="3.30.730.10">
    <property type="entry name" value="AP2/ERF domain"/>
    <property type="match status" value="1"/>
</dbReference>
<dbReference type="FunFam" id="3.30.730.10:FF:000001">
    <property type="entry name" value="Ethylene-responsive transcription factor 2"/>
    <property type="match status" value="1"/>
</dbReference>
<dbReference type="PANTHER" id="PTHR31190:SF473">
    <property type="entry name" value="OS05G0437100 PROTEIN"/>
    <property type="match status" value="1"/>
</dbReference>
<dbReference type="PROSITE" id="PS51032">
    <property type="entry name" value="AP2_ERF"/>
    <property type="match status" value="1"/>
</dbReference>
<organism evidence="9">
    <name type="scientific">Davidia involucrata</name>
    <name type="common">Dove tree</name>
    <dbReference type="NCBI Taxonomy" id="16924"/>
    <lineage>
        <taxon>Eukaryota</taxon>
        <taxon>Viridiplantae</taxon>
        <taxon>Streptophyta</taxon>
        <taxon>Embryophyta</taxon>
        <taxon>Tracheophyta</taxon>
        <taxon>Spermatophyta</taxon>
        <taxon>Magnoliopsida</taxon>
        <taxon>eudicotyledons</taxon>
        <taxon>Gunneridae</taxon>
        <taxon>Pentapetalae</taxon>
        <taxon>asterids</taxon>
        <taxon>Cornales</taxon>
        <taxon>Nyssaceae</taxon>
        <taxon>Davidia</taxon>
    </lineage>
</organism>
<keyword evidence="6" id="KW-0539">Nucleus</keyword>
<dbReference type="AlphaFoldDB" id="A0A5B7A2J3"/>
<accession>A0A5B7A2J3</accession>
<feature type="region of interest" description="Disordered" evidence="7">
    <location>
        <begin position="84"/>
        <end position="116"/>
    </location>
</feature>
<proteinExistence type="predicted"/>